<evidence type="ECO:0000256" key="1">
    <source>
        <dbReference type="ARBA" id="ARBA00022801"/>
    </source>
</evidence>
<comment type="similarity">
    <text evidence="3">Belongs to the glycosyl hydrolase 5 (cellulase A) family.</text>
</comment>
<evidence type="ECO:0000256" key="2">
    <source>
        <dbReference type="ARBA" id="ARBA00023295"/>
    </source>
</evidence>
<keyword evidence="6" id="KW-1185">Reference proteome</keyword>
<dbReference type="AlphaFoldDB" id="A0A109BN41"/>
<evidence type="ECO:0000256" key="3">
    <source>
        <dbReference type="RuleBase" id="RU361153"/>
    </source>
</evidence>
<dbReference type="InterPro" id="IPR001547">
    <property type="entry name" value="Glyco_hydro_5"/>
</dbReference>
<dbReference type="PANTHER" id="PTHR34142:SF1">
    <property type="entry name" value="GLYCOSIDE HYDROLASE FAMILY 5 DOMAIN-CONTAINING PROTEIN"/>
    <property type="match status" value="1"/>
</dbReference>
<dbReference type="GO" id="GO:0009251">
    <property type="term" value="P:glucan catabolic process"/>
    <property type="evidence" value="ECO:0007669"/>
    <property type="project" value="TreeGrafter"/>
</dbReference>
<evidence type="ECO:0000259" key="4">
    <source>
        <dbReference type="Pfam" id="PF00150"/>
    </source>
</evidence>
<keyword evidence="2 3" id="KW-0326">Glycosidase</keyword>
<sequence>MSRLAMRGANLAGAEFGSKMPGIFGQDYIYPAAADIEELRRLGFNTVRLPFRWERLQPLLDGPFDAAEWQRLSTAVSTIEAAGMRVVLDVHNFARRRVAADGFATDHLIGSEQVPTRSFVSFWSELAQRFKTSPDVALGLMNEPYGIAATDWLPIVNATVAAIRARGAQNLILVPGVAYTGAHSWLSSGNGAMAGVVDPGNNFAIEVHQYLDVDSSGTSAQTVSPTIGSQRIAAFQEWARQNGLRAFLGEFAAGNDATGRAALIDLMAEMERNGDVWIGWTAWAAGPWWPNDYIFRIGGSSSPDIYTRTLSEFARGAKACG</sequence>
<comment type="caution">
    <text evidence="5">The sequence shown here is derived from an EMBL/GenBank/DDBJ whole genome shotgun (WGS) entry which is preliminary data.</text>
</comment>
<dbReference type="EMBL" id="LMTR01000027">
    <property type="protein sequence ID" value="KWT70997.1"/>
    <property type="molecule type" value="Genomic_DNA"/>
</dbReference>
<dbReference type="InterPro" id="IPR018087">
    <property type="entry name" value="Glyco_hydro_5_CS"/>
</dbReference>
<accession>A0A109BN41</accession>
<gene>
    <name evidence="5" type="ORF">APY04_0659</name>
</gene>
<feature type="domain" description="Glycoside hydrolase family 5" evidence="4">
    <location>
        <begin position="20"/>
        <end position="285"/>
    </location>
</feature>
<dbReference type="PROSITE" id="PS00659">
    <property type="entry name" value="GLYCOSYL_HYDROL_F5"/>
    <property type="match status" value="1"/>
</dbReference>
<dbReference type="InterPro" id="IPR017853">
    <property type="entry name" value="GH"/>
</dbReference>
<dbReference type="Gene3D" id="3.20.20.80">
    <property type="entry name" value="Glycosidases"/>
    <property type="match status" value="1"/>
</dbReference>
<dbReference type="PATRIC" id="fig|121290.4.peg.1131"/>
<dbReference type="SUPFAM" id="SSF51445">
    <property type="entry name" value="(Trans)glycosidases"/>
    <property type="match status" value="1"/>
</dbReference>
<dbReference type="Pfam" id="PF00150">
    <property type="entry name" value="Cellulase"/>
    <property type="match status" value="1"/>
</dbReference>
<dbReference type="Proteomes" id="UP000059074">
    <property type="component" value="Unassembled WGS sequence"/>
</dbReference>
<proteinExistence type="inferred from homology"/>
<keyword evidence="1 3" id="KW-0378">Hydrolase</keyword>
<reference evidence="5 6" key="1">
    <citation type="submission" date="2015-10" db="EMBL/GenBank/DDBJ databases">
        <title>Transcriptomic analysis of a linuron degrading triple-species bacterial consortium.</title>
        <authorList>
            <person name="Albers P."/>
        </authorList>
    </citation>
    <scope>NUCLEOTIDE SEQUENCE [LARGE SCALE GENOMIC DNA]</scope>
    <source>
        <strain evidence="5 6">WDL6</strain>
    </source>
</reference>
<name>A0A109BN41_HYPSL</name>
<dbReference type="CDD" id="cd00551">
    <property type="entry name" value="AmyAc_family"/>
    <property type="match status" value="1"/>
</dbReference>
<protein>
    <submittedName>
        <fullName evidence="5">Cellulase</fullName>
    </submittedName>
</protein>
<organism evidence="5 6">
    <name type="scientific">Hyphomicrobium sulfonivorans</name>
    <dbReference type="NCBI Taxonomy" id="121290"/>
    <lineage>
        <taxon>Bacteria</taxon>
        <taxon>Pseudomonadati</taxon>
        <taxon>Pseudomonadota</taxon>
        <taxon>Alphaproteobacteria</taxon>
        <taxon>Hyphomicrobiales</taxon>
        <taxon>Hyphomicrobiaceae</taxon>
        <taxon>Hyphomicrobium</taxon>
    </lineage>
</organism>
<dbReference type="GO" id="GO:0004553">
    <property type="term" value="F:hydrolase activity, hydrolyzing O-glycosyl compounds"/>
    <property type="evidence" value="ECO:0007669"/>
    <property type="project" value="InterPro"/>
</dbReference>
<evidence type="ECO:0000313" key="5">
    <source>
        <dbReference type="EMBL" id="KWT70997.1"/>
    </source>
</evidence>
<dbReference type="STRING" id="121290.APY04_0659"/>
<evidence type="ECO:0000313" key="6">
    <source>
        <dbReference type="Proteomes" id="UP000059074"/>
    </source>
</evidence>
<dbReference type="PANTHER" id="PTHR34142">
    <property type="entry name" value="ENDO-BETA-1,4-GLUCANASE A"/>
    <property type="match status" value="1"/>
</dbReference>